<gene>
    <name evidence="3" type="ORF">L596_027861</name>
</gene>
<evidence type="ECO:0000313" key="4">
    <source>
        <dbReference type="Proteomes" id="UP000298663"/>
    </source>
</evidence>
<proteinExistence type="predicted"/>
<evidence type="ECO:0000256" key="2">
    <source>
        <dbReference type="SAM" id="Phobius"/>
    </source>
</evidence>
<dbReference type="Proteomes" id="UP000298663">
    <property type="component" value="Unassembled WGS sequence"/>
</dbReference>
<protein>
    <submittedName>
        <fullName evidence="3">Uncharacterized protein</fullName>
    </submittedName>
</protein>
<keyword evidence="2" id="KW-0812">Transmembrane</keyword>
<keyword evidence="2" id="KW-0472">Membrane</keyword>
<comment type="caution">
    <text evidence="3">The sequence shown here is derived from an EMBL/GenBank/DDBJ whole genome shotgun (WGS) entry which is preliminary data.</text>
</comment>
<reference evidence="3 4" key="2">
    <citation type="journal article" date="2019" name="G3 (Bethesda)">
        <title>Hybrid Assembly of the Genome of the Entomopathogenic Nematode Steinernema carpocapsae Identifies the X-Chromosome.</title>
        <authorList>
            <person name="Serra L."/>
            <person name="Macchietto M."/>
            <person name="Macias-Munoz A."/>
            <person name="McGill C.J."/>
            <person name="Rodriguez I.M."/>
            <person name="Rodriguez B."/>
            <person name="Murad R."/>
            <person name="Mortazavi A."/>
        </authorList>
    </citation>
    <scope>NUCLEOTIDE SEQUENCE [LARGE SCALE GENOMIC DNA]</scope>
    <source>
        <strain evidence="3 4">ALL</strain>
    </source>
</reference>
<evidence type="ECO:0000313" key="3">
    <source>
        <dbReference type="EMBL" id="TKR60643.1"/>
    </source>
</evidence>
<feature type="compositionally biased region" description="Basic residues" evidence="1">
    <location>
        <begin position="29"/>
        <end position="40"/>
    </location>
</feature>
<dbReference type="AlphaFoldDB" id="A0A4U5LWS6"/>
<sequence>MRCIDGVSLLANVPESSPDTSSTSDVPSRKRHSLPFRRSVRSRESAMGVTTEAVLIVFLPGLAALVLFIVLGTLIFKVNTMRDVRRKESSKSGSKAPRASEVSCKPSKNNKGPAKKAKL</sequence>
<feature type="region of interest" description="Disordered" evidence="1">
    <location>
        <begin position="12"/>
        <end position="45"/>
    </location>
</feature>
<dbReference type="EMBL" id="AZBU02000011">
    <property type="protein sequence ID" value="TKR60643.1"/>
    <property type="molecule type" value="Genomic_DNA"/>
</dbReference>
<feature type="transmembrane region" description="Helical" evidence="2">
    <location>
        <begin position="53"/>
        <end position="76"/>
    </location>
</feature>
<organism evidence="3 4">
    <name type="scientific">Steinernema carpocapsae</name>
    <name type="common">Entomopathogenic nematode</name>
    <dbReference type="NCBI Taxonomy" id="34508"/>
    <lineage>
        <taxon>Eukaryota</taxon>
        <taxon>Metazoa</taxon>
        <taxon>Ecdysozoa</taxon>
        <taxon>Nematoda</taxon>
        <taxon>Chromadorea</taxon>
        <taxon>Rhabditida</taxon>
        <taxon>Tylenchina</taxon>
        <taxon>Panagrolaimomorpha</taxon>
        <taxon>Strongyloidoidea</taxon>
        <taxon>Steinernematidae</taxon>
        <taxon>Steinernema</taxon>
    </lineage>
</organism>
<feature type="compositionally biased region" description="Low complexity" evidence="1">
    <location>
        <begin position="16"/>
        <end position="26"/>
    </location>
</feature>
<name>A0A4U5LWS6_STECR</name>
<keyword evidence="2" id="KW-1133">Transmembrane helix</keyword>
<accession>A0A4U5LWS6</accession>
<reference evidence="3 4" key="1">
    <citation type="journal article" date="2015" name="Genome Biol.">
        <title>Comparative genomics of Steinernema reveals deeply conserved gene regulatory networks.</title>
        <authorList>
            <person name="Dillman A.R."/>
            <person name="Macchietto M."/>
            <person name="Porter C.F."/>
            <person name="Rogers A."/>
            <person name="Williams B."/>
            <person name="Antoshechkin I."/>
            <person name="Lee M.M."/>
            <person name="Goodwin Z."/>
            <person name="Lu X."/>
            <person name="Lewis E.E."/>
            <person name="Goodrich-Blair H."/>
            <person name="Stock S.P."/>
            <person name="Adams B.J."/>
            <person name="Sternberg P.W."/>
            <person name="Mortazavi A."/>
        </authorList>
    </citation>
    <scope>NUCLEOTIDE SEQUENCE [LARGE SCALE GENOMIC DNA]</scope>
    <source>
        <strain evidence="3 4">ALL</strain>
    </source>
</reference>
<keyword evidence="4" id="KW-1185">Reference proteome</keyword>
<feature type="region of interest" description="Disordered" evidence="1">
    <location>
        <begin position="84"/>
        <end position="119"/>
    </location>
</feature>
<evidence type="ECO:0000256" key="1">
    <source>
        <dbReference type="SAM" id="MobiDB-lite"/>
    </source>
</evidence>